<protein>
    <submittedName>
        <fullName evidence="1">UDP-N-acetylglucosamine diphosphorylase</fullName>
    </submittedName>
</protein>
<dbReference type="InterPro" id="IPR002618">
    <property type="entry name" value="UDPGP_fam"/>
</dbReference>
<proteinExistence type="predicted"/>
<accession>A0ABR1GDA7</accession>
<name>A0ABR1GDA7_AURAN</name>
<dbReference type="GO" id="GO:0006048">
    <property type="term" value="P:UDP-N-acetylglucosamine biosynthetic process"/>
    <property type="evidence" value="ECO:0007669"/>
    <property type="project" value="TreeGrafter"/>
</dbReference>
<organism evidence="1 2">
    <name type="scientific">Aureococcus anophagefferens</name>
    <name type="common">Harmful bloom alga</name>
    <dbReference type="NCBI Taxonomy" id="44056"/>
    <lineage>
        <taxon>Eukaryota</taxon>
        <taxon>Sar</taxon>
        <taxon>Stramenopiles</taxon>
        <taxon>Ochrophyta</taxon>
        <taxon>Pelagophyceae</taxon>
        <taxon>Pelagomonadales</taxon>
        <taxon>Pelagomonadaceae</taxon>
        <taxon>Aureococcus</taxon>
    </lineage>
</organism>
<dbReference type="InterPro" id="IPR029044">
    <property type="entry name" value="Nucleotide-diphossugar_trans"/>
</dbReference>
<sequence length="607" mass="63611">MGQACSDTCGGERGDAEAFRGLDAPQRALCLKLSEDCGQAHLFAGWRGKPIDERKRLAAALVALDTSVDIGAYVARARGLLADAAASKNALEGSAASVPTDGEFLAVGSARAAAMEALGLEKLRSGKVGFVLVAGGLGERLGYGGVKLALPVETTTNRCYLAHYAAFLDAWGGAELAIMTSDDTHARTAKLVAKHGLSRVALLKQAKVPALADASAKIAVGDDLLPLTKPHGHGDVHGLMHASGTARRWADSGVEQILFFQDTNALALYACAGCVGVSCDRRLEMNTMSIPRRAKQEMGAIAALDKGGTRVVCNVEYNQLAPLLVAQGGAGDEPDPRTGLSPFPGNTNCFVLDAKKYAAKLAATGGVVPEFANPKFVDESRTAFKKPARLESMMQDYPKLCDGAVGFTSITPWYCYSPVKNAAATAKKNADKGVPPACAASGEADFYRCGAELLKALGCAVDLKAKPTATAAGVPVSLGPRVILDPSFATCYADLAAKLPHPSKIRISARSTLLLSGAGLVVEHLVLDGALQLKAVDDGELVVKRLRVKNKGYELAPLGDDAPEELRIRGFAWAKREQRNITSHAGDKLVVEESRLKAVAAAVMLTP</sequence>
<evidence type="ECO:0000313" key="2">
    <source>
        <dbReference type="Proteomes" id="UP001363151"/>
    </source>
</evidence>
<dbReference type="EMBL" id="JBBJCI010000033">
    <property type="protein sequence ID" value="KAK7253984.1"/>
    <property type="molecule type" value="Genomic_DNA"/>
</dbReference>
<comment type="caution">
    <text evidence="1">The sequence shown here is derived from an EMBL/GenBank/DDBJ whole genome shotgun (WGS) entry which is preliminary data.</text>
</comment>
<dbReference type="InterPro" id="IPR039741">
    <property type="entry name" value="UDP-sugar_pyrophosphorylase"/>
</dbReference>
<dbReference type="GO" id="GO:0051748">
    <property type="term" value="F:UTP-monosaccharide-1-phosphate uridylyltransferase activity"/>
    <property type="evidence" value="ECO:0007669"/>
    <property type="project" value="UniProtKB-EC"/>
</dbReference>
<evidence type="ECO:0000313" key="1">
    <source>
        <dbReference type="EMBL" id="KAK7253984.1"/>
    </source>
</evidence>
<dbReference type="KEGG" id="aaf:AURANDRAFT_23667"/>
<dbReference type="Pfam" id="PF01704">
    <property type="entry name" value="UDPGP"/>
    <property type="match status" value="1"/>
</dbReference>
<dbReference type="PANTHER" id="PTHR11952">
    <property type="entry name" value="UDP- GLUCOSE PYROPHOSPHORYLASE"/>
    <property type="match status" value="1"/>
</dbReference>
<keyword evidence="2" id="KW-1185">Reference proteome</keyword>
<dbReference type="PANTHER" id="PTHR11952:SF9">
    <property type="entry name" value="UDP-SUGAR PYROPHOSPHORYLASE"/>
    <property type="match status" value="1"/>
</dbReference>
<dbReference type="SUPFAM" id="SSF53448">
    <property type="entry name" value="Nucleotide-diphospho-sugar transferases"/>
    <property type="match status" value="1"/>
</dbReference>
<dbReference type="Proteomes" id="UP001363151">
    <property type="component" value="Unassembled WGS sequence"/>
</dbReference>
<dbReference type="Gene3D" id="2.160.10.30">
    <property type="match status" value="1"/>
</dbReference>
<dbReference type="Gene3D" id="3.90.550.10">
    <property type="entry name" value="Spore Coat Polysaccharide Biosynthesis Protein SpsA, Chain A"/>
    <property type="match status" value="1"/>
</dbReference>
<gene>
    <name evidence="1" type="ORF">SO694_00003610</name>
</gene>
<dbReference type="GO" id="GO:0003977">
    <property type="term" value="F:UDP-N-acetylglucosamine diphosphorylase activity"/>
    <property type="evidence" value="ECO:0007669"/>
    <property type="project" value="TreeGrafter"/>
</dbReference>
<reference evidence="1 2" key="1">
    <citation type="submission" date="2024-03" db="EMBL/GenBank/DDBJ databases">
        <title>Aureococcus anophagefferens CCMP1851 and Kratosvirus quantuckense: Draft genome of a second virus-susceptible host strain in the model system.</title>
        <authorList>
            <person name="Chase E."/>
            <person name="Truchon A.R."/>
            <person name="Schepens W."/>
            <person name="Wilhelm S.W."/>
        </authorList>
    </citation>
    <scope>NUCLEOTIDE SEQUENCE [LARGE SCALE GENOMIC DNA]</scope>
    <source>
        <strain evidence="1 2">CCMP1851</strain>
    </source>
</reference>